<proteinExistence type="predicted"/>
<dbReference type="EMBL" id="JXYS01000065">
    <property type="protein sequence ID" value="KJF17097.1"/>
    <property type="molecule type" value="Genomic_DNA"/>
</dbReference>
<accession>A0A0D8HH46</accession>
<feature type="region of interest" description="Disordered" evidence="1">
    <location>
        <begin position="77"/>
        <end position="117"/>
    </location>
</feature>
<dbReference type="Proteomes" id="UP000032360">
    <property type="component" value="Unassembled WGS sequence"/>
</dbReference>
<sequence length="117" mass="12543">MLAEVALGEGVIDTLFTGRGVKLPRGRVLVVPEDMEVIMGITVINSISVASKRSRLFWAPILVQAAEVSISATTLKPSSFADRAGGPSRHRSSNHLSASSSCQWLSLPRRKPGPPKH</sequence>
<evidence type="ECO:0000313" key="2">
    <source>
        <dbReference type="EMBL" id="KJF17097.1"/>
    </source>
</evidence>
<keyword evidence="3" id="KW-1185">Reference proteome</keyword>
<name>A0A0D8HH46_9ACTN</name>
<evidence type="ECO:0000313" key="3">
    <source>
        <dbReference type="Proteomes" id="UP000032360"/>
    </source>
</evidence>
<dbReference type="AlphaFoldDB" id="A0A0D8HH46"/>
<gene>
    <name evidence="2" type="ORF">AXFE_20100</name>
</gene>
<reference evidence="2 3" key="1">
    <citation type="submission" date="2015-01" db="EMBL/GenBank/DDBJ databases">
        <title>Draft genome of the acidophilic iron oxidizer Acidithrix ferrooxidans strain Py-F3.</title>
        <authorList>
            <person name="Poehlein A."/>
            <person name="Eisen S."/>
            <person name="Schloemann M."/>
            <person name="Johnson B.D."/>
            <person name="Daniel R."/>
            <person name="Muehling M."/>
        </authorList>
    </citation>
    <scope>NUCLEOTIDE SEQUENCE [LARGE SCALE GENOMIC DNA]</scope>
    <source>
        <strain evidence="2 3">Py-F3</strain>
    </source>
</reference>
<feature type="compositionally biased region" description="Basic residues" evidence="1">
    <location>
        <begin position="108"/>
        <end position="117"/>
    </location>
</feature>
<organism evidence="2 3">
    <name type="scientific">Acidithrix ferrooxidans</name>
    <dbReference type="NCBI Taxonomy" id="1280514"/>
    <lineage>
        <taxon>Bacteria</taxon>
        <taxon>Bacillati</taxon>
        <taxon>Actinomycetota</taxon>
        <taxon>Acidimicrobiia</taxon>
        <taxon>Acidimicrobiales</taxon>
        <taxon>Acidimicrobiaceae</taxon>
        <taxon>Acidithrix</taxon>
    </lineage>
</organism>
<protein>
    <submittedName>
        <fullName evidence="2">Uncharacterized protein</fullName>
    </submittedName>
</protein>
<evidence type="ECO:0000256" key="1">
    <source>
        <dbReference type="SAM" id="MobiDB-lite"/>
    </source>
</evidence>
<comment type="caution">
    <text evidence="2">The sequence shown here is derived from an EMBL/GenBank/DDBJ whole genome shotgun (WGS) entry which is preliminary data.</text>
</comment>